<dbReference type="RefSeq" id="XP_016982765.2">
    <property type="nucleotide sequence ID" value="XM_017127276.2"/>
</dbReference>
<evidence type="ECO:0000256" key="1">
    <source>
        <dbReference type="ARBA" id="ARBA00004613"/>
    </source>
</evidence>
<dbReference type="GO" id="GO:0008083">
    <property type="term" value="F:growth factor activity"/>
    <property type="evidence" value="ECO:0007669"/>
    <property type="project" value="TreeGrafter"/>
</dbReference>
<dbReference type="Gene3D" id="3.10.100.10">
    <property type="entry name" value="Mannose-Binding Protein A, subunit A"/>
    <property type="match status" value="1"/>
</dbReference>
<evidence type="ECO:0000256" key="2">
    <source>
        <dbReference type="ARBA" id="ARBA00022525"/>
    </source>
</evidence>
<gene>
    <name evidence="7" type="primary">LOC108047180</name>
</gene>
<dbReference type="PANTHER" id="PTHR22799:SF1">
    <property type="entry name" value="C-TYPE LECTIN DOMAIN FAMILY 11 MEMBER A"/>
    <property type="match status" value="1"/>
</dbReference>
<dbReference type="RefSeq" id="XP_016982765.1">
    <property type="nucleotide sequence ID" value="XM_017127276.1"/>
</dbReference>
<keyword evidence="2" id="KW-0964">Secreted</keyword>
<dbReference type="Pfam" id="PF00059">
    <property type="entry name" value="Lectin_C"/>
    <property type="match status" value="1"/>
</dbReference>
<comment type="subcellular location">
    <subcellularLocation>
        <location evidence="1">Secreted</location>
    </subcellularLocation>
</comment>
<sequence length="243" mass="27613">MLKITTFILWLLVAQDLYGSPAESQENSRSVCLLKDAPNQCGSFCLSALGPLYDHMAKFKLVLNAKLESQQKSFDARLERIQNTLMSVVNKLEQGLVINTPSTNSLGQKDENSVRSVHPNLEKILERYFYIEENVMKNFTDAEDRCRQMGGHLASFQNEKELNAIVPKLLHNVHYFLGNNDRAKKGDLVSMASGKRSSFYKWHLNEPHSQNGNENCVGIYSGLMAMLNCRYKKLFICQADENI</sequence>
<feature type="signal peptide" evidence="5">
    <location>
        <begin position="1"/>
        <end position="19"/>
    </location>
</feature>
<evidence type="ECO:0000256" key="5">
    <source>
        <dbReference type="SAM" id="SignalP"/>
    </source>
</evidence>
<keyword evidence="3 5" id="KW-0732">Signal</keyword>
<dbReference type="GO" id="GO:0030246">
    <property type="term" value="F:carbohydrate binding"/>
    <property type="evidence" value="ECO:0007669"/>
    <property type="project" value="UniProtKB-KW"/>
</dbReference>
<dbReference type="InterPro" id="IPR051663">
    <property type="entry name" value="CLec_Tetranectin-domain"/>
</dbReference>
<dbReference type="OrthoDB" id="6340082at2759"/>
<reference evidence="7" key="1">
    <citation type="submission" date="2025-08" db="UniProtKB">
        <authorList>
            <consortium name="RefSeq"/>
        </authorList>
    </citation>
    <scope>IDENTIFICATION</scope>
</reference>
<dbReference type="PANTHER" id="PTHR22799">
    <property type="entry name" value="TETRANECTIN-RELATED"/>
    <property type="match status" value="1"/>
</dbReference>
<dbReference type="CDD" id="cd00037">
    <property type="entry name" value="CLECT"/>
    <property type="match status" value="1"/>
</dbReference>
<dbReference type="GO" id="GO:0005615">
    <property type="term" value="C:extracellular space"/>
    <property type="evidence" value="ECO:0007669"/>
    <property type="project" value="TreeGrafter"/>
</dbReference>
<dbReference type="SUPFAM" id="SSF56436">
    <property type="entry name" value="C-type lectin-like"/>
    <property type="match status" value="1"/>
</dbReference>
<feature type="domain" description="C-type lectin" evidence="6">
    <location>
        <begin position="128"/>
        <end position="238"/>
    </location>
</feature>
<dbReference type="InterPro" id="IPR016187">
    <property type="entry name" value="CTDL_fold"/>
</dbReference>
<name>A0A6P4EX47_DRORH</name>
<keyword evidence="4" id="KW-0430">Lectin</keyword>
<dbReference type="PROSITE" id="PS50041">
    <property type="entry name" value="C_TYPE_LECTIN_2"/>
    <property type="match status" value="1"/>
</dbReference>
<protein>
    <submittedName>
        <fullName evidence="7">Uncharacterized protein LOC108047180</fullName>
    </submittedName>
</protein>
<dbReference type="InterPro" id="IPR016186">
    <property type="entry name" value="C-type_lectin-like/link_sf"/>
</dbReference>
<organism evidence="7">
    <name type="scientific">Drosophila rhopaloa</name>
    <name type="common">Fruit fly</name>
    <dbReference type="NCBI Taxonomy" id="1041015"/>
    <lineage>
        <taxon>Eukaryota</taxon>
        <taxon>Metazoa</taxon>
        <taxon>Ecdysozoa</taxon>
        <taxon>Arthropoda</taxon>
        <taxon>Hexapoda</taxon>
        <taxon>Insecta</taxon>
        <taxon>Pterygota</taxon>
        <taxon>Neoptera</taxon>
        <taxon>Endopterygota</taxon>
        <taxon>Diptera</taxon>
        <taxon>Brachycera</taxon>
        <taxon>Muscomorpha</taxon>
        <taxon>Ephydroidea</taxon>
        <taxon>Drosophilidae</taxon>
        <taxon>Drosophila</taxon>
        <taxon>Sophophora</taxon>
    </lineage>
</organism>
<accession>A0A6P4EX47</accession>
<dbReference type="GeneID" id="108047180"/>
<evidence type="ECO:0000256" key="3">
    <source>
        <dbReference type="ARBA" id="ARBA00022729"/>
    </source>
</evidence>
<evidence type="ECO:0000256" key="4">
    <source>
        <dbReference type="ARBA" id="ARBA00022734"/>
    </source>
</evidence>
<evidence type="ECO:0000313" key="7">
    <source>
        <dbReference type="RefSeq" id="XP_016982765.1"/>
    </source>
</evidence>
<proteinExistence type="predicted"/>
<dbReference type="SMART" id="SM00034">
    <property type="entry name" value="CLECT"/>
    <property type="match status" value="1"/>
</dbReference>
<dbReference type="InterPro" id="IPR001304">
    <property type="entry name" value="C-type_lectin-like"/>
</dbReference>
<evidence type="ECO:0000259" key="6">
    <source>
        <dbReference type="PROSITE" id="PS50041"/>
    </source>
</evidence>
<feature type="chain" id="PRO_5028200069" evidence="5">
    <location>
        <begin position="20"/>
        <end position="243"/>
    </location>
</feature>
<dbReference type="AlphaFoldDB" id="A0A6P4EX47"/>